<feature type="compositionally biased region" description="Basic and acidic residues" evidence="2">
    <location>
        <begin position="269"/>
        <end position="278"/>
    </location>
</feature>
<feature type="region of interest" description="Disordered" evidence="2">
    <location>
        <begin position="23"/>
        <end position="157"/>
    </location>
</feature>
<feature type="region of interest" description="Disordered" evidence="2">
    <location>
        <begin position="231"/>
        <end position="319"/>
    </location>
</feature>
<feature type="region of interest" description="Disordered" evidence="2">
    <location>
        <begin position="927"/>
        <end position="952"/>
    </location>
</feature>
<keyword evidence="1" id="KW-0175">Coiled coil</keyword>
<accession>A0A6G0WT15</accession>
<dbReference type="Proteomes" id="UP000481153">
    <property type="component" value="Unassembled WGS sequence"/>
</dbReference>
<evidence type="ECO:0000313" key="4">
    <source>
        <dbReference type="Proteomes" id="UP000481153"/>
    </source>
</evidence>
<proteinExistence type="predicted"/>
<dbReference type="VEuPathDB" id="FungiDB:AeMF1_009663"/>
<feature type="coiled-coil region" evidence="1">
    <location>
        <begin position="442"/>
        <end position="497"/>
    </location>
</feature>
<evidence type="ECO:0000256" key="2">
    <source>
        <dbReference type="SAM" id="MobiDB-lite"/>
    </source>
</evidence>
<feature type="compositionally biased region" description="Polar residues" evidence="2">
    <location>
        <begin position="94"/>
        <end position="103"/>
    </location>
</feature>
<feature type="compositionally biased region" description="Polar residues" evidence="2">
    <location>
        <begin position="26"/>
        <end position="38"/>
    </location>
</feature>
<feature type="compositionally biased region" description="Polar residues" evidence="2">
    <location>
        <begin position="116"/>
        <end position="128"/>
    </location>
</feature>
<feature type="region of interest" description="Disordered" evidence="2">
    <location>
        <begin position="344"/>
        <end position="367"/>
    </location>
</feature>
<name>A0A6G0WT15_9STRA</name>
<feature type="compositionally biased region" description="Pro residues" evidence="2">
    <location>
        <begin position="182"/>
        <end position="192"/>
    </location>
</feature>
<feature type="compositionally biased region" description="Polar residues" evidence="2">
    <location>
        <begin position="135"/>
        <end position="157"/>
    </location>
</feature>
<keyword evidence="4" id="KW-1185">Reference proteome</keyword>
<feature type="region of interest" description="Disordered" evidence="2">
    <location>
        <begin position="175"/>
        <end position="200"/>
    </location>
</feature>
<dbReference type="EMBL" id="VJMJ01000153">
    <property type="protein sequence ID" value="KAF0730631.1"/>
    <property type="molecule type" value="Genomic_DNA"/>
</dbReference>
<organism evidence="3 4">
    <name type="scientific">Aphanomyces euteiches</name>
    <dbReference type="NCBI Taxonomy" id="100861"/>
    <lineage>
        <taxon>Eukaryota</taxon>
        <taxon>Sar</taxon>
        <taxon>Stramenopiles</taxon>
        <taxon>Oomycota</taxon>
        <taxon>Saprolegniomycetes</taxon>
        <taxon>Saprolegniales</taxon>
        <taxon>Verrucalvaceae</taxon>
        <taxon>Aphanomyces</taxon>
    </lineage>
</organism>
<gene>
    <name evidence="3" type="ORF">Ae201684_012050</name>
</gene>
<reference evidence="3 4" key="1">
    <citation type="submission" date="2019-07" db="EMBL/GenBank/DDBJ databases">
        <title>Genomics analysis of Aphanomyces spp. identifies a new class of oomycete effector associated with host adaptation.</title>
        <authorList>
            <person name="Gaulin E."/>
        </authorList>
    </citation>
    <scope>NUCLEOTIDE SEQUENCE [LARGE SCALE GENOMIC DNA]</scope>
    <source>
        <strain evidence="3 4">ATCC 201684</strain>
    </source>
</reference>
<feature type="compositionally biased region" description="Polar residues" evidence="2">
    <location>
        <begin position="937"/>
        <end position="951"/>
    </location>
</feature>
<evidence type="ECO:0000313" key="3">
    <source>
        <dbReference type="EMBL" id="KAF0730631.1"/>
    </source>
</evidence>
<protein>
    <submittedName>
        <fullName evidence="3">Uncharacterized protein</fullName>
    </submittedName>
</protein>
<evidence type="ECO:0000256" key="1">
    <source>
        <dbReference type="SAM" id="Coils"/>
    </source>
</evidence>
<feature type="compositionally biased region" description="Pro residues" evidence="2">
    <location>
        <begin position="294"/>
        <end position="303"/>
    </location>
</feature>
<comment type="caution">
    <text evidence="3">The sequence shown here is derived from an EMBL/GenBank/DDBJ whole genome shotgun (WGS) entry which is preliminary data.</text>
</comment>
<sequence length="1369" mass="152020">MADSCEIDDDVVFDASWDALFLDSASEPSSKANAVNTTSRHKESPTRSTTTAKEDNVVSASPTKSPAAYQPPAHSKAPSSNHEADVDHLDLWPSLSTTPSFGYTSPGKPQDERQSTSKPDLTTKSTATAMAEGSTRATNAMSTNVDSLSPPQSTRRTIDSFSQIARRKVTSARFTDVERLPSAPPTEPPTWPSPDLLEALSTTQSPPCVELPAAAVDFLVDLSETNDVVTAPTELDDLSPTCSRRREERDSPRAVSPTYRRASTNPFDDDLHAAHVDTSDDEDAVEPATLLQPATPPKKPTLQPPMALDQEQTPVSADDDEVSWKQFVMDEALMSSVKEAMELETSPVSTDLHDENNSSPELTPRRVDATPGKISLEESKRQDLWHTLRQGSIAIAPIKRNATVAAMEPSAVLPIESTPPSLTLLHTLDQKLASFESYLGENKALKTDLDKANQTIAGQETLIKALERDAQAFQETIQALQHQLEAARATQEAQNQAAHDVATYAAKCLRWETFALVQRQRRDRVEILSTVWRAWLMSRHGGRTAKLRAAARLAHFAATRQAAQQDLRQALHHLRHASALQVGTHEAKQARRMSLEYRRHTRETAVRCALLLLAGCWRRHEQHALHHAFCHWKSTDQATTAKRNALDRGCAKLQTWHSLFWTAKKRLALVRWRHYMTTASDFALVASAAMQKDDFEQAKACIFDLTKTTSQLKEANAALSIQVAAHDETLHQLRTELQLTKHGFVATILRRLDIESARGWFHAWRESIQVEKATKSIQATVCELEMQLDERERFTKSLDAYNKVLQADLDRFQYVTQDTRLAVDVLTKKLLREEAKSVALAAERAALDAQFQALCWIDGVPGDTDDDNQPLECPLEVLHVSKVWMVDRLAQVFAIHADKVVQANAAPVYVMSWENCFELVQSTLSHATSSPPPPLSTGATAGNESNQTNLSDGMDMLSQLESFFPPPPITFRAFMTGVAAFLSHMHEQTTDENVRASIANFWRALLDSTGDDSTVNAAAAVASATSWTRKNQLSDEILQNQEKLLAVLEHETAVVERAVLDKASLKHTYSSDPLAALETPQPPQQTPVLVDCNWLDLPQVRDLIMSYELPLAQLYAKYAVNHPSLLPPPQNAFERHLDAVRQRAMAPGTAHVALTLQGVLKLFEDLTLFPTVFPPEVVARLFIDVANATDSSTSSSPPPTLSFPGFIKLFGSCILTTFENHSPPLAMSIRERLHTFLSDVHCLTTTAVRPAKPCVVGQELEAILWPLFEYYSSGGGGGGHDLDETRLTMTSMKFCCFMHEIAGMDKERGRANAELMFRKAVRVSRGTSLAFRMVFDEFYMGIYYMHQLRDSTKRYDTPGDALREWMQQL</sequence>